<evidence type="ECO:0000256" key="1">
    <source>
        <dbReference type="ARBA" id="ARBA00023015"/>
    </source>
</evidence>
<dbReference type="PROSITE" id="PS50949">
    <property type="entry name" value="HTH_GNTR"/>
    <property type="match status" value="1"/>
</dbReference>
<keyword evidence="2" id="KW-0238">DNA-binding</keyword>
<dbReference type="GO" id="GO:0003677">
    <property type="term" value="F:DNA binding"/>
    <property type="evidence" value="ECO:0007669"/>
    <property type="project" value="UniProtKB-KW"/>
</dbReference>
<dbReference type="RefSeq" id="WP_167228119.1">
    <property type="nucleotide sequence ID" value="NZ_JAAQPH010000017.1"/>
</dbReference>
<dbReference type="Proteomes" id="UP000761264">
    <property type="component" value="Unassembled WGS sequence"/>
</dbReference>
<proteinExistence type="predicted"/>
<dbReference type="SUPFAM" id="SSF48008">
    <property type="entry name" value="GntR ligand-binding domain-like"/>
    <property type="match status" value="1"/>
</dbReference>
<keyword evidence="6" id="KW-1185">Reference proteome</keyword>
<dbReference type="Gene3D" id="1.10.10.10">
    <property type="entry name" value="Winged helix-like DNA-binding domain superfamily/Winged helix DNA-binding domain"/>
    <property type="match status" value="1"/>
</dbReference>
<dbReference type="InterPro" id="IPR036390">
    <property type="entry name" value="WH_DNA-bd_sf"/>
</dbReference>
<dbReference type="Gene3D" id="1.20.120.530">
    <property type="entry name" value="GntR ligand-binding domain-like"/>
    <property type="match status" value="1"/>
</dbReference>
<dbReference type="GO" id="GO:0003700">
    <property type="term" value="F:DNA-binding transcription factor activity"/>
    <property type="evidence" value="ECO:0007669"/>
    <property type="project" value="InterPro"/>
</dbReference>
<dbReference type="Pfam" id="PF07729">
    <property type="entry name" value="FCD"/>
    <property type="match status" value="1"/>
</dbReference>
<evidence type="ECO:0000313" key="6">
    <source>
        <dbReference type="Proteomes" id="UP000761264"/>
    </source>
</evidence>
<evidence type="ECO:0000259" key="4">
    <source>
        <dbReference type="PROSITE" id="PS50949"/>
    </source>
</evidence>
<dbReference type="InterPro" id="IPR000524">
    <property type="entry name" value="Tscrpt_reg_HTH_GntR"/>
</dbReference>
<dbReference type="Pfam" id="PF00392">
    <property type="entry name" value="GntR"/>
    <property type="match status" value="1"/>
</dbReference>
<dbReference type="SMART" id="SM00345">
    <property type="entry name" value="HTH_GNTR"/>
    <property type="match status" value="1"/>
</dbReference>
<dbReference type="PANTHER" id="PTHR43537">
    <property type="entry name" value="TRANSCRIPTIONAL REGULATOR, GNTR FAMILY"/>
    <property type="match status" value="1"/>
</dbReference>
<keyword evidence="3" id="KW-0804">Transcription</keyword>
<protein>
    <submittedName>
        <fullName evidence="5">GntR family transcriptional regulator</fullName>
    </submittedName>
</protein>
<dbReference type="EMBL" id="JAAQPH010000017">
    <property type="protein sequence ID" value="NIA70977.1"/>
    <property type="molecule type" value="Genomic_DNA"/>
</dbReference>
<dbReference type="SMART" id="SM00895">
    <property type="entry name" value="FCD"/>
    <property type="match status" value="1"/>
</dbReference>
<dbReference type="InterPro" id="IPR011711">
    <property type="entry name" value="GntR_C"/>
</dbReference>
<comment type="caution">
    <text evidence="5">The sequence shown here is derived from an EMBL/GenBank/DDBJ whole genome shotgun (WGS) entry which is preliminary data.</text>
</comment>
<organism evidence="5 6">
    <name type="scientific">Pelagibius litoralis</name>
    <dbReference type="NCBI Taxonomy" id="374515"/>
    <lineage>
        <taxon>Bacteria</taxon>
        <taxon>Pseudomonadati</taxon>
        <taxon>Pseudomonadota</taxon>
        <taxon>Alphaproteobacteria</taxon>
        <taxon>Rhodospirillales</taxon>
        <taxon>Rhodovibrionaceae</taxon>
        <taxon>Pelagibius</taxon>
    </lineage>
</organism>
<dbReference type="InterPro" id="IPR036388">
    <property type="entry name" value="WH-like_DNA-bd_sf"/>
</dbReference>
<keyword evidence="1" id="KW-0805">Transcription regulation</keyword>
<dbReference type="AlphaFoldDB" id="A0A967KBB0"/>
<evidence type="ECO:0000256" key="3">
    <source>
        <dbReference type="ARBA" id="ARBA00023163"/>
    </source>
</evidence>
<reference evidence="5" key="1">
    <citation type="submission" date="2020-03" db="EMBL/GenBank/DDBJ databases">
        <title>Genome of Pelagibius litoralis DSM 21314T.</title>
        <authorList>
            <person name="Wang G."/>
        </authorList>
    </citation>
    <scope>NUCLEOTIDE SEQUENCE</scope>
    <source>
        <strain evidence="5">DSM 21314</strain>
    </source>
</reference>
<evidence type="ECO:0000313" key="5">
    <source>
        <dbReference type="EMBL" id="NIA70977.1"/>
    </source>
</evidence>
<name>A0A967KBB0_9PROT</name>
<dbReference type="SUPFAM" id="SSF46785">
    <property type="entry name" value="Winged helix' DNA-binding domain"/>
    <property type="match status" value="1"/>
</dbReference>
<feature type="domain" description="HTH gntR-type" evidence="4">
    <location>
        <begin position="8"/>
        <end position="75"/>
    </location>
</feature>
<evidence type="ECO:0000256" key="2">
    <source>
        <dbReference type="ARBA" id="ARBA00023125"/>
    </source>
</evidence>
<sequence length="228" mass="26127">MDAPARSSHLFEQIHEILWGKILQGEIEPTQRLKDVEWAAKLGVSRTPVREAMRKMQQEGILIPLNQGGYEVRSVTMTDLQDLYRCRSALEVQAAREAAEHFGPKVAKHFTGLIRMIDRALERKDLDLALALNGDFHRDLIKQSGNVHLLGLYETIRKLTLFYRTTLLNRAKADTDRKKTYARRFMAGNKEHRAIIKALTEQDGEKAASLMQSHMLRATEHLNQEISK</sequence>
<gene>
    <name evidence="5" type="ORF">HBA54_20465</name>
</gene>
<dbReference type="InterPro" id="IPR008920">
    <property type="entry name" value="TF_FadR/GntR_C"/>
</dbReference>
<dbReference type="PANTHER" id="PTHR43537:SF5">
    <property type="entry name" value="UXU OPERON TRANSCRIPTIONAL REGULATOR"/>
    <property type="match status" value="1"/>
</dbReference>
<accession>A0A967KBB0</accession>